<evidence type="ECO:0000256" key="2">
    <source>
        <dbReference type="SAM" id="SignalP"/>
    </source>
</evidence>
<name>A0A7K2ISI9_9ACTN</name>
<feature type="signal peptide" evidence="2">
    <location>
        <begin position="1"/>
        <end position="25"/>
    </location>
</feature>
<dbReference type="Proteomes" id="UP000467124">
    <property type="component" value="Unassembled WGS sequence"/>
</dbReference>
<accession>A0A7K2ISI9</accession>
<gene>
    <name evidence="3" type="ORF">GTW20_11540</name>
</gene>
<feature type="compositionally biased region" description="Basic and acidic residues" evidence="1">
    <location>
        <begin position="82"/>
        <end position="91"/>
    </location>
</feature>
<organism evidence="3 4">
    <name type="scientific">Nocardiopsis alba</name>
    <dbReference type="NCBI Taxonomy" id="53437"/>
    <lineage>
        <taxon>Bacteria</taxon>
        <taxon>Bacillati</taxon>
        <taxon>Actinomycetota</taxon>
        <taxon>Actinomycetes</taxon>
        <taxon>Streptosporangiales</taxon>
        <taxon>Nocardiopsidaceae</taxon>
        <taxon>Nocardiopsis</taxon>
    </lineage>
</organism>
<evidence type="ECO:0000313" key="3">
    <source>
        <dbReference type="EMBL" id="MYR32883.1"/>
    </source>
</evidence>
<protein>
    <submittedName>
        <fullName evidence="3">Uncharacterized protein</fullName>
    </submittedName>
</protein>
<proteinExistence type="predicted"/>
<feature type="compositionally biased region" description="Low complexity" evidence="1">
    <location>
        <begin position="37"/>
        <end position="55"/>
    </location>
</feature>
<reference evidence="3 4" key="1">
    <citation type="journal article" date="2019" name="Nat. Commun.">
        <title>The antimicrobial potential of Streptomyces from insect microbiomes.</title>
        <authorList>
            <person name="Chevrette M.G."/>
            <person name="Carlson C.M."/>
            <person name="Ortega H.E."/>
            <person name="Thomas C."/>
            <person name="Ananiev G.E."/>
            <person name="Barns K.J."/>
            <person name="Book A.J."/>
            <person name="Cagnazzo J."/>
            <person name="Carlos C."/>
            <person name="Flanigan W."/>
            <person name="Grubbs K.J."/>
            <person name="Horn H.A."/>
            <person name="Hoffmann F.M."/>
            <person name="Klassen J.L."/>
            <person name="Knack J.J."/>
            <person name="Lewin G.R."/>
            <person name="McDonald B.R."/>
            <person name="Muller L."/>
            <person name="Melo W.G.P."/>
            <person name="Pinto-Tomas A.A."/>
            <person name="Schmitz A."/>
            <person name="Wendt-Pienkowski E."/>
            <person name="Wildman S."/>
            <person name="Zhao M."/>
            <person name="Zhang F."/>
            <person name="Bugni T.S."/>
            <person name="Andes D.R."/>
            <person name="Pupo M.T."/>
            <person name="Currie C.R."/>
        </authorList>
    </citation>
    <scope>NUCLEOTIDE SEQUENCE [LARGE SCALE GENOMIC DNA]</scope>
    <source>
        <strain evidence="3 4">SID5840</strain>
    </source>
</reference>
<dbReference type="EMBL" id="WWHY01000001">
    <property type="protein sequence ID" value="MYR32883.1"/>
    <property type="molecule type" value="Genomic_DNA"/>
</dbReference>
<feature type="region of interest" description="Disordered" evidence="1">
    <location>
        <begin position="30"/>
        <end position="91"/>
    </location>
</feature>
<feature type="chain" id="PRO_5029647937" evidence="2">
    <location>
        <begin position="26"/>
        <end position="91"/>
    </location>
</feature>
<evidence type="ECO:0000256" key="1">
    <source>
        <dbReference type="SAM" id="MobiDB-lite"/>
    </source>
</evidence>
<comment type="caution">
    <text evidence="3">The sequence shown here is derived from an EMBL/GenBank/DDBJ whole genome shotgun (WGS) entry which is preliminary data.</text>
</comment>
<dbReference type="AlphaFoldDB" id="A0A7K2ISI9"/>
<feature type="compositionally biased region" description="Acidic residues" evidence="1">
    <location>
        <begin position="58"/>
        <end position="71"/>
    </location>
</feature>
<evidence type="ECO:0000313" key="4">
    <source>
        <dbReference type="Proteomes" id="UP000467124"/>
    </source>
</evidence>
<dbReference type="RefSeq" id="WP_161110938.1">
    <property type="nucleotide sequence ID" value="NZ_WWHY01000001.1"/>
</dbReference>
<sequence>MRVKSRTLIVAALAVAFLGAAPAFASEDVPDVPAVSTTEGPEVPTPAPEVTTQATDDPTFEPEDPSVEEPSPEFPEAAPSEPIEREPSYTG</sequence>
<keyword evidence="2" id="KW-0732">Signal</keyword>